<accession>A0ACB9HBQ5</accession>
<proteinExistence type="predicted"/>
<sequence>MSPQSNYRASRASISSVHPEETNLRPRSDGPNEIKPVYLDEISSSVDENTGREDGLLDCGVIPSNCLPCLAVTVPVEKRRSSSSSPPSVRKKSTHKLSFKWKYGHPNANICSSTIRKLNPCFTQLGRFNGGNDCVFLNKILLPIVSFFTK</sequence>
<keyword evidence="2" id="KW-1185">Reference proteome</keyword>
<reference evidence="1 2" key="2">
    <citation type="journal article" date="2022" name="Mol. Ecol. Resour.">
        <title>The genomes of chicory, endive, great burdock and yacon provide insights into Asteraceae paleo-polyploidization history and plant inulin production.</title>
        <authorList>
            <person name="Fan W."/>
            <person name="Wang S."/>
            <person name="Wang H."/>
            <person name="Wang A."/>
            <person name="Jiang F."/>
            <person name="Liu H."/>
            <person name="Zhao H."/>
            <person name="Xu D."/>
            <person name="Zhang Y."/>
        </authorList>
    </citation>
    <scope>NUCLEOTIDE SEQUENCE [LARGE SCALE GENOMIC DNA]</scope>
    <source>
        <strain evidence="2">cv. Punajuju</strain>
        <tissue evidence="1">Leaves</tissue>
    </source>
</reference>
<comment type="caution">
    <text evidence="1">The sequence shown here is derived from an EMBL/GenBank/DDBJ whole genome shotgun (WGS) entry which is preliminary data.</text>
</comment>
<organism evidence="1 2">
    <name type="scientific">Cichorium intybus</name>
    <name type="common">Chicory</name>
    <dbReference type="NCBI Taxonomy" id="13427"/>
    <lineage>
        <taxon>Eukaryota</taxon>
        <taxon>Viridiplantae</taxon>
        <taxon>Streptophyta</taxon>
        <taxon>Embryophyta</taxon>
        <taxon>Tracheophyta</taxon>
        <taxon>Spermatophyta</taxon>
        <taxon>Magnoliopsida</taxon>
        <taxon>eudicotyledons</taxon>
        <taxon>Gunneridae</taxon>
        <taxon>Pentapetalae</taxon>
        <taxon>asterids</taxon>
        <taxon>campanulids</taxon>
        <taxon>Asterales</taxon>
        <taxon>Asteraceae</taxon>
        <taxon>Cichorioideae</taxon>
        <taxon>Cichorieae</taxon>
        <taxon>Cichoriinae</taxon>
        <taxon>Cichorium</taxon>
    </lineage>
</organism>
<dbReference type="Proteomes" id="UP001055811">
    <property type="component" value="Linkage Group LG01"/>
</dbReference>
<protein>
    <submittedName>
        <fullName evidence="1">Uncharacterized protein</fullName>
    </submittedName>
</protein>
<name>A0ACB9HBQ5_CICIN</name>
<gene>
    <name evidence="1" type="ORF">L2E82_06249</name>
</gene>
<evidence type="ECO:0000313" key="1">
    <source>
        <dbReference type="EMBL" id="KAI3792372.1"/>
    </source>
</evidence>
<reference evidence="2" key="1">
    <citation type="journal article" date="2022" name="Mol. Ecol. Resour.">
        <title>The genomes of chicory, endive, great burdock and yacon provide insights into Asteraceae palaeo-polyploidization history and plant inulin production.</title>
        <authorList>
            <person name="Fan W."/>
            <person name="Wang S."/>
            <person name="Wang H."/>
            <person name="Wang A."/>
            <person name="Jiang F."/>
            <person name="Liu H."/>
            <person name="Zhao H."/>
            <person name="Xu D."/>
            <person name="Zhang Y."/>
        </authorList>
    </citation>
    <scope>NUCLEOTIDE SEQUENCE [LARGE SCALE GENOMIC DNA]</scope>
    <source>
        <strain evidence="2">cv. Punajuju</strain>
    </source>
</reference>
<evidence type="ECO:0000313" key="2">
    <source>
        <dbReference type="Proteomes" id="UP001055811"/>
    </source>
</evidence>
<dbReference type="EMBL" id="CM042009">
    <property type="protein sequence ID" value="KAI3792372.1"/>
    <property type="molecule type" value="Genomic_DNA"/>
</dbReference>